<gene>
    <name evidence="2" type="ORF">S12H4_20934</name>
</gene>
<dbReference type="EMBL" id="BARW01010685">
    <property type="protein sequence ID" value="GAI79308.1"/>
    <property type="molecule type" value="Genomic_DNA"/>
</dbReference>
<protein>
    <submittedName>
        <fullName evidence="2">Uncharacterized protein</fullName>
    </submittedName>
</protein>
<evidence type="ECO:0000256" key="1">
    <source>
        <dbReference type="SAM" id="MobiDB-lite"/>
    </source>
</evidence>
<feature type="non-terminal residue" evidence="2">
    <location>
        <position position="268"/>
    </location>
</feature>
<organism evidence="2">
    <name type="scientific">marine sediment metagenome</name>
    <dbReference type="NCBI Taxonomy" id="412755"/>
    <lineage>
        <taxon>unclassified sequences</taxon>
        <taxon>metagenomes</taxon>
        <taxon>ecological metagenomes</taxon>
    </lineage>
</organism>
<sequence length="268" mass="30017">GGVIVFVDEDDNPYSVVVNRLSRMIVLREVDYQELLAQYAAEAGYVDSNEDESLSSFSDLVSSLEADDVNDVNDSNDIGEDSDYDPLASIKIPGPYGPPWPFVTEPIEFELGSATVRIEIEDENAKYPLGWALLADAQIKREAQVGFEIFCEWMGMDRGDIDSLEEQLKEIGAIKPFKLDFKTISRTVRTTSSAPSRTSSSGTTRSRRTPLTRISRKTISPAAQIAEQTAFFCKAFSQLDDRHRDPCQAKCGQPEQRRYKLLNLCPKR</sequence>
<name>X1RFC3_9ZZZZ</name>
<feature type="compositionally biased region" description="Low complexity" evidence="1">
    <location>
        <begin position="188"/>
        <end position="204"/>
    </location>
</feature>
<dbReference type="AlphaFoldDB" id="X1RFC3"/>
<feature type="non-terminal residue" evidence="2">
    <location>
        <position position="1"/>
    </location>
</feature>
<evidence type="ECO:0000313" key="2">
    <source>
        <dbReference type="EMBL" id="GAI79308.1"/>
    </source>
</evidence>
<proteinExistence type="predicted"/>
<reference evidence="2" key="1">
    <citation type="journal article" date="2014" name="Front. Microbiol.">
        <title>High frequency of phylogenetically diverse reductive dehalogenase-homologous genes in deep subseafloor sedimentary metagenomes.</title>
        <authorList>
            <person name="Kawai M."/>
            <person name="Futagami T."/>
            <person name="Toyoda A."/>
            <person name="Takaki Y."/>
            <person name="Nishi S."/>
            <person name="Hori S."/>
            <person name="Arai W."/>
            <person name="Tsubouchi T."/>
            <person name="Morono Y."/>
            <person name="Uchiyama I."/>
            <person name="Ito T."/>
            <person name="Fujiyama A."/>
            <person name="Inagaki F."/>
            <person name="Takami H."/>
        </authorList>
    </citation>
    <scope>NUCLEOTIDE SEQUENCE</scope>
    <source>
        <strain evidence="2">Expedition CK06-06</strain>
    </source>
</reference>
<feature type="region of interest" description="Disordered" evidence="1">
    <location>
        <begin position="188"/>
        <end position="218"/>
    </location>
</feature>
<comment type="caution">
    <text evidence="2">The sequence shown here is derived from an EMBL/GenBank/DDBJ whole genome shotgun (WGS) entry which is preliminary data.</text>
</comment>
<accession>X1RFC3</accession>
<feature type="compositionally biased region" description="Basic residues" evidence="1">
    <location>
        <begin position="205"/>
        <end position="216"/>
    </location>
</feature>